<dbReference type="RefSeq" id="WP_154424759.1">
    <property type="nucleotide sequence ID" value="NZ_JAQYGB010000066.1"/>
</dbReference>
<evidence type="ECO:0000313" key="1">
    <source>
        <dbReference type="EMBL" id="MSU05858.1"/>
    </source>
</evidence>
<dbReference type="EMBL" id="VUNN01000004">
    <property type="protein sequence ID" value="MSU05858.1"/>
    <property type="molecule type" value="Genomic_DNA"/>
</dbReference>
<dbReference type="SUPFAM" id="SSF54665">
    <property type="entry name" value="CO dehydrogenase molybdoprotein N-domain-like"/>
    <property type="match status" value="1"/>
</dbReference>
<comment type="caution">
    <text evidence="1">The sequence shown here is derived from an EMBL/GenBank/DDBJ whole genome shotgun (WGS) entry which is preliminary data.</text>
</comment>
<proteinExistence type="predicted"/>
<dbReference type="InterPro" id="IPR037165">
    <property type="entry name" value="AldOxase/xan_DH_Mopterin-bd_sf"/>
</dbReference>
<keyword evidence="2" id="KW-1185">Reference proteome</keyword>
<dbReference type="GO" id="GO:0005506">
    <property type="term" value="F:iron ion binding"/>
    <property type="evidence" value="ECO:0007669"/>
    <property type="project" value="InterPro"/>
</dbReference>
<dbReference type="GO" id="GO:0016491">
    <property type="term" value="F:oxidoreductase activity"/>
    <property type="evidence" value="ECO:0007669"/>
    <property type="project" value="InterPro"/>
</dbReference>
<protein>
    <submittedName>
        <fullName evidence="1">Xanthine dehydrogenase family protein molybdopterin-binding subunit</fullName>
    </submittedName>
</protein>
<dbReference type="PANTHER" id="PTHR45444">
    <property type="entry name" value="XANTHINE DEHYDROGENASE"/>
    <property type="match status" value="1"/>
</dbReference>
<dbReference type="Gene3D" id="3.90.1170.50">
    <property type="entry name" value="Aldehyde oxidase/xanthine dehydrogenase, a/b hammerhead"/>
    <property type="match status" value="1"/>
</dbReference>
<name>A0A7X2TRD4_9SPIO</name>
<dbReference type="Gene3D" id="3.30.365.10">
    <property type="entry name" value="Aldehyde oxidase/xanthine dehydrogenase, molybdopterin binding domain"/>
    <property type="match status" value="2"/>
</dbReference>
<dbReference type="InterPro" id="IPR016208">
    <property type="entry name" value="Ald_Oxase/xanthine_DH-like"/>
</dbReference>
<accession>A0A7X2TRD4</accession>
<sequence>MAERVKNRQNISSIFFGTLITSNVDRARISRIELPELDNRFTTISAGDLFGDNVFTLFSDTMPILAKGEVLYKGQPILAIFGPDYESVNLAARETVIEYEELKSESTLFDNIKDEEETLLWGDKEELDLSSLTQVESTYQSNYTLTNNDTLVKVSAWFENETLHISVPTQWTKVLKDNVISSISNQADNVIIHPIPYAADEDEFLIIPILLSCIVANAAVKLKANVEIRANIWAATPSVTIKHTTFLTEEGKPVGEEVSYIADEGAFLFEAGEFKRQALTGLIPSYPVGYFRASVKIVHSNNPPAIFFGNMGFCDALASTELQMTKICSTIGITPTAWKKGFEGSKRKFTDYLPSLDLTPQIRLAEKIINDSNFSRKWSSYESQRGSMSLIPFTRGIGIATGFGISGFSTTFAKKTDYKAQLVCNLNNRVELYTSLPIKGNVNEIIKKLINDEPYFQESDVRIFDYSTSAIDSGPDVLSRSLGQLTKQLIPALRKLSMKAKRGQLPVSVNVDIDDKLNPCEFESCGTVGVIIETKVDNITFCPIVQEVWINARLGTIYDPKEVKSRIANSAIEALKSSGAVLSIDPVKPFKFNISLESDNTYNIASIPAAVAGCVKAAFGSSVIQCVPRLKNVTLPISASMIQNAIIRK</sequence>
<dbReference type="Proteomes" id="UP000460549">
    <property type="component" value="Unassembled WGS sequence"/>
</dbReference>
<reference evidence="1 2" key="1">
    <citation type="submission" date="2019-08" db="EMBL/GenBank/DDBJ databases">
        <title>In-depth cultivation of the pig gut microbiome towards novel bacterial diversity and tailored functional studies.</title>
        <authorList>
            <person name="Wylensek D."/>
            <person name="Hitch T.C.A."/>
            <person name="Clavel T."/>
        </authorList>
    </citation>
    <scope>NUCLEOTIDE SEQUENCE [LARGE SCALE GENOMIC DNA]</scope>
    <source>
        <strain evidence="1 2">NM-380-WT-3C1</strain>
    </source>
</reference>
<gene>
    <name evidence="1" type="ORF">FYJ80_03565</name>
</gene>
<organism evidence="1 2">
    <name type="scientific">Bullifex porci</name>
    <dbReference type="NCBI Taxonomy" id="2606638"/>
    <lineage>
        <taxon>Bacteria</taxon>
        <taxon>Pseudomonadati</taxon>
        <taxon>Spirochaetota</taxon>
        <taxon>Spirochaetia</taxon>
        <taxon>Spirochaetales</taxon>
        <taxon>Spirochaetaceae</taxon>
        <taxon>Bullifex</taxon>
    </lineage>
</organism>
<evidence type="ECO:0000313" key="2">
    <source>
        <dbReference type="Proteomes" id="UP000460549"/>
    </source>
</evidence>
<dbReference type="AlphaFoldDB" id="A0A7X2TRD4"/>
<dbReference type="InterPro" id="IPR036856">
    <property type="entry name" value="Ald_Oxase/Xan_DH_a/b_sf"/>
</dbReference>
<dbReference type="PANTHER" id="PTHR45444:SF3">
    <property type="entry name" value="XANTHINE DEHYDROGENASE"/>
    <property type="match status" value="1"/>
</dbReference>
<dbReference type="SUPFAM" id="SSF56003">
    <property type="entry name" value="Molybdenum cofactor-binding domain"/>
    <property type="match status" value="1"/>
</dbReference>